<evidence type="ECO:0000256" key="1">
    <source>
        <dbReference type="SAM" id="MobiDB-lite"/>
    </source>
</evidence>
<evidence type="ECO:0000313" key="3">
    <source>
        <dbReference type="Proteomes" id="UP000469452"/>
    </source>
</evidence>
<comment type="caution">
    <text evidence="2">The sequence shown here is derived from an EMBL/GenBank/DDBJ whole genome shotgun (WGS) entry which is preliminary data.</text>
</comment>
<dbReference type="Proteomes" id="UP000469452">
    <property type="component" value="Unassembled WGS sequence"/>
</dbReference>
<sequence>MTCTHDIDGSINGSDHDDCSSDVSFAGSGSACSGGSDRGYNDGCNVGNHDEFNNGGNVGGRDGGRDGSNDAGYEGDNEGCSDWTGRLLCSDDGSSNKKRRITCEGDTFVKTKRQRVGHEDAGGEKTWCCDDAECTAIAKQHQQPTPTWIAHLWLRDEVEGLKRVLMRGVAVAHEGRVLRTMAKVHDLHRTAIMDDDTTTLLWECLLLAGEVCKMIAMAKGLWIVQEHDNAKYEDELI</sequence>
<dbReference type="EMBL" id="VJMI01020628">
    <property type="protein sequence ID" value="KAF0703742.1"/>
    <property type="molecule type" value="Genomic_DNA"/>
</dbReference>
<proteinExistence type="predicted"/>
<feature type="region of interest" description="Disordered" evidence="1">
    <location>
        <begin position="52"/>
        <end position="73"/>
    </location>
</feature>
<organism evidence="2 3">
    <name type="scientific">Aphanomyces astaci</name>
    <name type="common">Crayfish plague agent</name>
    <dbReference type="NCBI Taxonomy" id="112090"/>
    <lineage>
        <taxon>Eukaryota</taxon>
        <taxon>Sar</taxon>
        <taxon>Stramenopiles</taxon>
        <taxon>Oomycota</taxon>
        <taxon>Saprolegniomycetes</taxon>
        <taxon>Saprolegniales</taxon>
        <taxon>Verrucalvaceae</taxon>
        <taxon>Aphanomyces</taxon>
    </lineage>
</organism>
<name>A0A6A4YY43_APHAT</name>
<reference evidence="2 3" key="1">
    <citation type="submission" date="2019-06" db="EMBL/GenBank/DDBJ databases">
        <title>Genomics analysis of Aphanomyces spp. identifies a new class of oomycete effector associated with host adaptation.</title>
        <authorList>
            <person name="Gaulin E."/>
        </authorList>
    </citation>
    <scope>NUCLEOTIDE SEQUENCE [LARGE SCALE GENOMIC DNA]</scope>
    <source>
        <strain evidence="2 3">E</strain>
    </source>
</reference>
<dbReference type="VEuPathDB" id="FungiDB:H257_19473"/>
<accession>A0A6A4YY43</accession>
<gene>
    <name evidence="2" type="ORF">AaE_015246</name>
</gene>
<evidence type="ECO:0000313" key="2">
    <source>
        <dbReference type="EMBL" id="KAF0703742.1"/>
    </source>
</evidence>
<protein>
    <submittedName>
        <fullName evidence="2">Uncharacterized protein</fullName>
    </submittedName>
</protein>
<dbReference type="AlphaFoldDB" id="A0A6A4YY43"/>